<keyword evidence="2" id="KW-0732">Signal</keyword>
<name>A0A0K1EFH1_CHOCO</name>
<protein>
    <recommendedName>
        <fullName evidence="5">PE-PGRS family protein</fullName>
    </recommendedName>
</protein>
<evidence type="ECO:0000313" key="4">
    <source>
        <dbReference type="Proteomes" id="UP000067626"/>
    </source>
</evidence>
<evidence type="ECO:0000313" key="3">
    <source>
        <dbReference type="EMBL" id="AKT39611.1"/>
    </source>
</evidence>
<feature type="compositionally biased region" description="Acidic residues" evidence="1">
    <location>
        <begin position="29"/>
        <end position="41"/>
    </location>
</feature>
<accession>A0A0K1EFH1</accession>
<feature type="region of interest" description="Disordered" evidence="1">
    <location>
        <begin position="292"/>
        <end position="330"/>
    </location>
</feature>
<sequence>MRPPPLASAFLLALLTATGCGGNVVVDPLPDDLPETPDDPPDLPPPDATDRVWTEGGQVDSVTVGPGKTVARLFVWGGGGGGGAPGPGGGGAFLSALVPVTPGDVLEVRVASGGGPHGGGGGASYVLRNGEIILVSGGGGGAGVDGCHGCNPPVNPPAGSGGAAGPAGGNGQDGIANDEVQTGSGGGRGATQTAGGAGGISNDRNPYGYDTCTSDGEPGGEHHGGVVRACTSAGDAPAKGHLGGQGIGNGSSGGGGSGFFGGGSGAAKITYTGGGGGGGASWIHPGATLLETEGGSLQQPGGMSSSLYRGDAARGGDGTTDYERPIMPGQPGLIALQI</sequence>
<dbReference type="AlphaFoldDB" id="A0A0K1EFH1"/>
<feature type="region of interest" description="Disordered" evidence="1">
    <location>
        <begin position="28"/>
        <end position="48"/>
    </location>
</feature>
<evidence type="ECO:0000256" key="2">
    <source>
        <dbReference type="SAM" id="SignalP"/>
    </source>
</evidence>
<dbReference type="KEGG" id="ccro:CMC5_037600"/>
<dbReference type="PROSITE" id="PS51257">
    <property type="entry name" value="PROKAR_LIPOPROTEIN"/>
    <property type="match status" value="1"/>
</dbReference>
<feature type="signal peptide" evidence="2">
    <location>
        <begin position="1"/>
        <end position="22"/>
    </location>
</feature>
<reference evidence="3 4" key="1">
    <citation type="submission" date="2015-07" db="EMBL/GenBank/DDBJ databases">
        <title>Genome analysis of myxobacterium Chondromyces crocatus Cm c5 reveals a high potential for natural compound synthesis and the genetic basis for the loss of fruiting body formation.</title>
        <authorList>
            <person name="Zaburannyi N."/>
            <person name="Bunk B."/>
            <person name="Maier J."/>
            <person name="Overmann J."/>
            <person name="Mueller R."/>
        </authorList>
    </citation>
    <scope>NUCLEOTIDE SEQUENCE [LARGE SCALE GENOMIC DNA]</scope>
    <source>
        <strain evidence="3 4">Cm c5</strain>
    </source>
</reference>
<feature type="compositionally biased region" description="Gly residues" evidence="1">
    <location>
        <begin position="183"/>
        <end position="199"/>
    </location>
</feature>
<dbReference type="RefSeq" id="WP_050431668.1">
    <property type="nucleotide sequence ID" value="NZ_CP012159.1"/>
</dbReference>
<dbReference type="Proteomes" id="UP000067626">
    <property type="component" value="Chromosome"/>
</dbReference>
<organism evidence="3 4">
    <name type="scientific">Chondromyces crocatus</name>
    <dbReference type="NCBI Taxonomy" id="52"/>
    <lineage>
        <taxon>Bacteria</taxon>
        <taxon>Pseudomonadati</taxon>
        <taxon>Myxococcota</taxon>
        <taxon>Polyangia</taxon>
        <taxon>Polyangiales</taxon>
        <taxon>Polyangiaceae</taxon>
        <taxon>Chondromyces</taxon>
    </lineage>
</organism>
<proteinExistence type="predicted"/>
<gene>
    <name evidence="3" type="ORF">CMC5_037600</name>
</gene>
<evidence type="ECO:0000256" key="1">
    <source>
        <dbReference type="SAM" id="MobiDB-lite"/>
    </source>
</evidence>
<feature type="compositionally biased region" description="Polar residues" evidence="1">
    <location>
        <begin position="295"/>
        <end position="307"/>
    </location>
</feature>
<evidence type="ECO:0008006" key="5">
    <source>
        <dbReference type="Google" id="ProtNLM"/>
    </source>
</evidence>
<dbReference type="PATRIC" id="fig|52.7.peg.4138"/>
<feature type="region of interest" description="Disordered" evidence="1">
    <location>
        <begin position="158"/>
        <end position="224"/>
    </location>
</feature>
<feature type="chain" id="PRO_5005459368" description="PE-PGRS family protein" evidence="2">
    <location>
        <begin position="23"/>
        <end position="338"/>
    </location>
</feature>
<feature type="compositionally biased region" description="Gly residues" evidence="1">
    <location>
        <begin position="159"/>
        <end position="172"/>
    </location>
</feature>
<dbReference type="EMBL" id="CP012159">
    <property type="protein sequence ID" value="AKT39611.1"/>
    <property type="molecule type" value="Genomic_DNA"/>
</dbReference>
<keyword evidence="4" id="KW-1185">Reference proteome</keyword>